<keyword evidence="4" id="KW-1185">Reference proteome</keyword>
<dbReference type="InterPro" id="IPR039491">
    <property type="entry name" value="REX1-B"/>
</dbReference>
<reference evidence="3" key="1">
    <citation type="journal article" date="2020" name="Fungal Divers.">
        <title>Resolving the Mortierellaceae phylogeny through synthesis of multi-gene phylogenetics and phylogenomics.</title>
        <authorList>
            <person name="Vandepol N."/>
            <person name="Liber J."/>
            <person name="Desiro A."/>
            <person name="Na H."/>
            <person name="Kennedy M."/>
            <person name="Barry K."/>
            <person name="Grigoriev I.V."/>
            <person name="Miller A.N."/>
            <person name="O'Donnell K."/>
            <person name="Stajich J.E."/>
            <person name="Bonito G."/>
        </authorList>
    </citation>
    <scope>NUCLEOTIDE SEQUENCE</scope>
    <source>
        <strain evidence="3">KOD948</strain>
    </source>
</reference>
<protein>
    <submittedName>
        <fullName evidence="3">Uncharacterized protein</fullName>
    </submittedName>
</protein>
<gene>
    <name evidence="3" type="ORF">BG011_010199</name>
</gene>
<dbReference type="Pfam" id="PF14966">
    <property type="entry name" value="DNA_repr_REX1B"/>
    <property type="match status" value="1"/>
</dbReference>
<keyword evidence="1" id="KW-0175">Coiled coil</keyword>
<feature type="compositionally biased region" description="Low complexity" evidence="2">
    <location>
        <begin position="87"/>
        <end position="119"/>
    </location>
</feature>
<evidence type="ECO:0000256" key="2">
    <source>
        <dbReference type="SAM" id="MobiDB-lite"/>
    </source>
</evidence>
<evidence type="ECO:0000256" key="1">
    <source>
        <dbReference type="SAM" id="Coils"/>
    </source>
</evidence>
<evidence type="ECO:0000313" key="4">
    <source>
        <dbReference type="Proteomes" id="UP000726737"/>
    </source>
</evidence>
<dbReference type="PANTHER" id="PTHR28309:SF1">
    <property type="entry name" value="REQUIRED FOR EXCISION 1-B DOMAIN-CONTAINING PROTEIN"/>
    <property type="match status" value="1"/>
</dbReference>
<accession>A0A9P6QBR2</accession>
<feature type="region of interest" description="Disordered" evidence="2">
    <location>
        <begin position="81"/>
        <end position="127"/>
    </location>
</feature>
<dbReference type="Proteomes" id="UP000726737">
    <property type="component" value="Unassembled WGS sequence"/>
</dbReference>
<dbReference type="AlphaFoldDB" id="A0A9P6QBR2"/>
<sequence length="262" mass="29248">MVNTTTNGNLLDEETRNEQIVANLRGERVSLYKEFNDAFKEYTAKRMTPEEYATICRIVTEGFVELSIEILALEAHLGGPSHVTPMTDSTDATTAPSTSETERSSSSTTVENTSSTPNSRPSVSLNSPEHAQLIRQVQLLEKRKLAVTVQRQKWVMEKDAQEAQDQKDKEAELQADRVVCRDGAEVDDDEADQKNKSVESQVQAMVVQDSERQAPSNAGELKLSVEEWQVKLDENQESLNQIIEEINDKLADIQEAIAVLVL</sequence>
<comment type="caution">
    <text evidence="3">The sequence shown here is derived from an EMBL/GenBank/DDBJ whole genome shotgun (WGS) entry which is preliminary data.</text>
</comment>
<organism evidence="3 4">
    <name type="scientific">Mortierella polycephala</name>
    <dbReference type="NCBI Taxonomy" id="41804"/>
    <lineage>
        <taxon>Eukaryota</taxon>
        <taxon>Fungi</taxon>
        <taxon>Fungi incertae sedis</taxon>
        <taxon>Mucoromycota</taxon>
        <taxon>Mortierellomycotina</taxon>
        <taxon>Mortierellomycetes</taxon>
        <taxon>Mortierellales</taxon>
        <taxon>Mortierellaceae</taxon>
        <taxon>Mortierella</taxon>
    </lineage>
</organism>
<name>A0A9P6QBR2_9FUNG</name>
<dbReference type="EMBL" id="JAAAJA010000098">
    <property type="protein sequence ID" value="KAG0262402.1"/>
    <property type="molecule type" value="Genomic_DNA"/>
</dbReference>
<feature type="coiled-coil region" evidence="1">
    <location>
        <begin position="225"/>
        <end position="256"/>
    </location>
</feature>
<dbReference type="PANTHER" id="PTHR28309">
    <property type="entry name" value="REQUIRED FOR EXCISION 1-B DOMAIN-CONTAINING PROTEIN"/>
    <property type="match status" value="1"/>
</dbReference>
<evidence type="ECO:0000313" key="3">
    <source>
        <dbReference type="EMBL" id="KAG0262402.1"/>
    </source>
</evidence>
<dbReference type="OrthoDB" id="434723at2759"/>
<proteinExistence type="predicted"/>